<keyword evidence="4" id="KW-0410">Iron transport</keyword>
<keyword evidence="7" id="KW-0406">Ion transport</keyword>
<evidence type="ECO:0000256" key="3">
    <source>
        <dbReference type="ARBA" id="ARBA00022452"/>
    </source>
</evidence>
<sequence length="473" mass="50168">MSLYSSVSASLTSATTHAPARRRAALQRTPLARACAGLLLASLAAAASAQQAPTRQGEGEGSPTALDTVTVTAEHREQNLQEVPVSVGVVQGAAMREFTAGGDDTLLALSGRVPGFYAETTTGRIFPRFYIRGLGNIDFYLGASQPVSIIQDDVVLEHVVLKSNPVYDVDQVEVLRGPQGTLFGRNTTAGIVKFDTIKPGDTYTGRVDASYGSYNTVSLDGGFGGPINDVLSFRVSALYQHRDDWVDNTFAGSSADGTRTPRKDAMGGYNDRNARLQLLLKPNDAFSLLGSVHTRDYDGTSTLFLRNAVTRGSDKVDVPRDRVAYDEAHDNPQAYQTDGGSIKAIYDFGGVSLTSITAYETTSGYSVATPMAAQRRTTRSTACRTASASRWGRSATWTSTPRNCVWPAKATTPCNGRWARSTSTGAIPPISISGRISCRPPRAIPTTGCACATPIPPGPASGSSATRPPTRSP</sequence>
<feature type="region of interest" description="Disordered" evidence="11">
    <location>
        <begin position="454"/>
        <end position="473"/>
    </location>
</feature>
<dbReference type="GO" id="GO:0009279">
    <property type="term" value="C:cell outer membrane"/>
    <property type="evidence" value="ECO:0007669"/>
    <property type="project" value="UniProtKB-SubCell"/>
</dbReference>
<dbReference type="Pfam" id="PF07715">
    <property type="entry name" value="Plug"/>
    <property type="match status" value="1"/>
</dbReference>
<dbReference type="EMBL" id="BAVC01000318">
    <property type="protein sequence ID" value="GAE57173.1"/>
    <property type="molecule type" value="Genomic_DNA"/>
</dbReference>
<dbReference type="InterPro" id="IPR010916">
    <property type="entry name" value="TonB_box_CS"/>
</dbReference>
<dbReference type="InterPro" id="IPR012910">
    <property type="entry name" value="Plug_dom"/>
</dbReference>
<evidence type="ECO:0000256" key="1">
    <source>
        <dbReference type="ARBA" id="ARBA00004571"/>
    </source>
</evidence>
<evidence type="ECO:0000256" key="5">
    <source>
        <dbReference type="ARBA" id="ARBA00022692"/>
    </source>
</evidence>
<evidence type="ECO:0000256" key="10">
    <source>
        <dbReference type="ARBA" id="ARBA00023237"/>
    </source>
</evidence>
<comment type="caution">
    <text evidence="13">The sequence shown here is derived from an EMBL/GenBank/DDBJ whole genome shotgun (WGS) entry which is preliminary data.</text>
</comment>
<comment type="subcellular location">
    <subcellularLocation>
        <location evidence="1">Cell outer membrane</location>
        <topology evidence="1">Multi-pass membrane protein</topology>
    </subcellularLocation>
</comment>
<dbReference type="PANTHER" id="PTHR32552">
    <property type="entry name" value="FERRICHROME IRON RECEPTOR-RELATED"/>
    <property type="match status" value="1"/>
</dbReference>
<protein>
    <recommendedName>
        <fullName evidence="12">TonB-dependent receptor plug domain-containing protein</fullName>
    </recommendedName>
</protein>
<keyword evidence="9" id="KW-0472">Membrane</keyword>
<gene>
    <name evidence="13" type="ORF">XPR_3808</name>
</gene>
<dbReference type="InterPro" id="IPR039426">
    <property type="entry name" value="TonB-dep_rcpt-like"/>
</dbReference>
<evidence type="ECO:0000256" key="4">
    <source>
        <dbReference type="ARBA" id="ARBA00022496"/>
    </source>
</evidence>
<dbReference type="SUPFAM" id="SSF56935">
    <property type="entry name" value="Porins"/>
    <property type="match status" value="1"/>
</dbReference>
<feature type="region of interest" description="Disordered" evidence="11">
    <location>
        <begin position="1"/>
        <end position="22"/>
    </location>
</feature>
<feature type="compositionally biased region" description="Low complexity" evidence="11">
    <location>
        <begin position="1"/>
        <end position="18"/>
    </location>
</feature>
<dbReference type="PROSITE" id="PS00430">
    <property type="entry name" value="TONB_DEPENDENT_REC_1"/>
    <property type="match status" value="1"/>
</dbReference>
<evidence type="ECO:0000313" key="13">
    <source>
        <dbReference type="EMBL" id="GAE57173.1"/>
    </source>
</evidence>
<dbReference type="Proteomes" id="UP000019084">
    <property type="component" value="Unassembled WGS sequence"/>
</dbReference>
<feature type="domain" description="TonB-dependent receptor plug" evidence="12">
    <location>
        <begin position="80"/>
        <end position="191"/>
    </location>
</feature>
<evidence type="ECO:0000256" key="6">
    <source>
        <dbReference type="ARBA" id="ARBA00023004"/>
    </source>
</evidence>
<evidence type="ECO:0000256" key="11">
    <source>
        <dbReference type="SAM" id="MobiDB-lite"/>
    </source>
</evidence>
<evidence type="ECO:0000256" key="9">
    <source>
        <dbReference type="ARBA" id="ARBA00023136"/>
    </source>
</evidence>
<dbReference type="InterPro" id="IPR036942">
    <property type="entry name" value="Beta-barrel_TonB_sf"/>
</dbReference>
<keyword evidence="6" id="KW-0408">Iron</keyword>
<dbReference type="PANTHER" id="PTHR32552:SF81">
    <property type="entry name" value="TONB-DEPENDENT OUTER MEMBRANE RECEPTOR"/>
    <property type="match status" value="1"/>
</dbReference>
<name>W4SLW8_9XANT</name>
<keyword evidence="3" id="KW-1134">Transmembrane beta strand</keyword>
<proteinExistence type="predicted"/>
<dbReference type="Gene3D" id="2.40.170.20">
    <property type="entry name" value="TonB-dependent receptor, beta-barrel domain"/>
    <property type="match status" value="1"/>
</dbReference>
<evidence type="ECO:0000259" key="12">
    <source>
        <dbReference type="Pfam" id="PF07715"/>
    </source>
</evidence>
<dbReference type="GO" id="GO:0006826">
    <property type="term" value="P:iron ion transport"/>
    <property type="evidence" value="ECO:0007669"/>
    <property type="project" value="UniProtKB-KW"/>
</dbReference>
<dbReference type="AlphaFoldDB" id="W4SLW8"/>
<keyword evidence="8" id="KW-0798">TonB box</keyword>
<evidence type="ECO:0000256" key="2">
    <source>
        <dbReference type="ARBA" id="ARBA00022448"/>
    </source>
</evidence>
<reference evidence="13 14" key="1">
    <citation type="submission" date="2014-01" db="EMBL/GenBank/DDBJ databases">
        <title>Genome sequence and analysis of Xanthomonas arboricola pv. pruni.</title>
        <authorList>
            <person name="Fujikawa T."/>
            <person name="Nakazono-Nagaoka E."/>
        </authorList>
    </citation>
    <scope>NUCLEOTIDE SEQUENCE [LARGE SCALE GENOMIC DNA]</scope>
    <source>
        <strain evidence="14">MAFF 301420</strain>
    </source>
</reference>
<feature type="compositionally biased region" description="Low complexity" evidence="11">
    <location>
        <begin position="460"/>
        <end position="473"/>
    </location>
</feature>
<keyword evidence="2" id="KW-0813">Transport</keyword>
<keyword evidence="10" id="KW-0998">Cell outer membrane</keyword>
<organism evidence="13 14">
    <name type="scientific">Xanthomonas arboricola pv. pruni MAFF 301420</name>
    <dbReference type="NCBI Taxonomy" id="1418095"/>
    <lineage>
        <taxon>Bacteria</taxon>
        <taxon>Pseudomonadati</taxon>
        <taxon>Pseudomonadota</taxon>
        <taxon>Gammaproteobacteria</taxon>
        <taxon>Lysobacterales</taxon>
        <taxon>Lysobacteraceae</taxon>
        <taxon>Xanthomonas</taxon>
    </lineage>
</organism>
<evidence type="ECO:0000313" key="14">
    <source>
        <dbReference type="Proteomes" id="UP000019084"/>
    </source>
</evidence>
<evidence type="ECO:0000256" key="7">
    <source>
        <dbReference type="ARBA" id="ARBA00023065"/>
    </source>
</evidence>
<keyword evidence="5" id="KW-0812">Transmembrane</keyword>
<accession>W4SLW8</accession>
<evidence type="ECO:0000256" key="8">
    <source>
        <dbReference type="ARBA" id="ARBA00023077"/>
    </source>
</evidence>